<dbReference type="AlphaFoldDB" id="A0A9E8ZHA8"/>
<proteinExistence type="predicted"/>
<keyword evidence="2" id="KW-1185">Reference proteome</keyword>
<sequence>MLISSTVSPPSLEEFMNCPIDRLKWIDGHLIEEVPLTSKTKRIQARLARH</sequence>
<evidence type="ECO:0000313" key="2">
    <source>
        <dbReference type="Proteomes" id="UP001163152"/>
    </source>
</evidence>
<dbReference type="KEGG" id="tsin:OXH18_07475"/>
<name>A0A9E8ZHA8_9CYAN</name>
<reference evidence="1" key="1">
    <citation type="submission" date="2022-12" db="EMBL/GenBank/DDBJ databases">
        <title>Polyphasic identification of a Novel Hot-Spring Cyanobacterium Ocullathermofonsia sinensis gen nov. sp. nov. and Genomic Insights on its Adaptations to the Thermal Habitat.</title>
        <authorList>
            <person name="Daroch M."/>
            <person name="Tang J."/>
            <person name="Jiang Y."/>
        </authorList>
    </citation>
    <scope>NUCLEOTIDE SEQUENCE</scope>
    <source>
        <strain evidence="1">PKUAC-SCTA174</strain>
    </source>
</reference>
<accession>A0A9E8ZHA8</accession>
<dbReference type="EMBL" id="CP113797">
    <property type="protein sequence ID" value="WAL61814.1"/>
    <property type="molecule type" value="Genomic_DNA"/>
</dbReference>
<organism evidence="1 2">
    <name type="scientific">Thermocoleostomius sinensis A174</name>
    <dbReference type="NCBI Taxonomy" id="2016057"/>
    <lineage>
        <taxon>Bacteria</taxon>
        <taxon>Bacillati</taxon>
        <taxon>Cyanobacteriota</taxon>
        <taxon>Cyanophyceae</taxon>
        <taxon>Oculatellales</taxon>
        <taxon>Oculatellaceae</taxon>
        <taxon>Thermocoleostomius</taxon>
    </lineage>
</organism>
<gene>
    <name evidence="1" type="ORF">OXH18_07475</name>
</gene>
<evidence type="ECO:0000313" key="1">
    <source>
        <dbReference type="EMBL" id="WAL61814.1"/>
    </source>
</evidence>
<protein>
    <submittedName>
        <fullName evidence="1">Uncharacterized protein</fullName>
    </submittedName>
</protein>
<dbReference type="RefSeq" id="WP_268611862.1">
    <property type="nucleotide sequence ID" value="NZ_CP113797.1"/>
</dbReference>
<dbReference type="Proteomes" id="UP001163152">
    <property type="component" value="Chromosome"/>
</dbReference>